<feature type="region of interest" description="Disordered" evidence="1">
    <location>
        <begin position="95"/>
        <end position="190"/>
    </location>
</feature>
<sequence>MIQFLVEQMATGSGWTNPPDDNGSEKTYPQRSTGVRTAYPPTVGLPRVQTESSNTADSRRLPPLHHTLSAPPVTSTVSPSFFAARTAESAVGSRFAARSHSLHDISQPNKRPRLDEPDESNKVHSELPAPSRWPDPLHTSGPKEPQAEVPRVLPHAPPLPGSGGSSLQPWSSSDYSNKRPSIAESQGRGCCEPRCNGAGCSQRRGFLQEIVTELLWLDYFMQNALPGSTTSSNQLMSMRLERIVP</sequence>
<dbReference type="Proteomes" id="UP000799766">
    <property type="component" value="Unassembled WGS sequence"/>
</dbReference>
<accession>A0A6A6PBQ3</accession>
<feature type="compositionally biased region" description="Polar residues" evidence="1">
    <location>
        <begin position="25"/>
        <end position="35"/>
    </location>
</feature>
<gene>
    <name evidence="2" type="ORF">BDY21DRAFT_85658</name>
</gene>
<dbReference type="AlphaFoldDB" id="A0A6A6PBQ3"/>
<feature type="region of interest" description="Disordered" evidence="1">
    <location>
        <begin position="8"/>
        <end position="77"/>
    </location>
</feature>
<dbReference type="EMBL" id="MU001671">
    <property type="protein sequence ID" value="KAF2461411.1"/>
    <property type="molecule type" value="Genomic_DNA"/>
</dbReference>
<organism evidence="2 3">
    <name type="scientific">Lineolata rhizophorae</name>
    <dbReference type="NCBI Taxonomy" id="578093"/>
    <lineage>
        <taxon>Eukaryota</taxon>
        <taxon>Fungi</taxon>
        <taxon>Dikarya</taxon>
        <taxon>Ascomycota</taxon>
        <taxon>Pezizomycotina</taxon>
        <taxon>Dothideomycetes</taxon>
        <taxon>Dothideomycetes incertae sedis</taxon>
        <taxon>Lineolatales</taxon>
        <taxon>Lineolataceae</taxon>
        <taxon>Lineolata</taxon>
    </lineage>
</organism>
<protein>
    <submittedName>
        <fullName evidence="2">Uncharacterized protein</fullName>
    </submittedName>
</protein>
<evidence type="ECO:0000256" key="1">
    <source>
        <dbReference type="SAM" id="MobiDB-lite"/>
    </source>
</evidence>
<proteinExistence type="predicted"/>
<keyword evidence="3" id="KW-1185">Reference proteome</keyword>
<evidence type="ECO:0000313" key="2">
    <source>
        <dbReference type="EMBL" id="KAF2461411.1"/>
    </source>
</evidence>
<feature type="compositionally biased region" description="Basic and acidic residues" evidence="1">
    <location>
        <begin position="112"/>
        <end position="125"/>
    </location>
</feature>
<evidence type="ECO:0000313" key="3">
    <source>
        <dbReference type="Proteomes" id="UP000799766"/>
    </source>
</evidence>
<name>A0A6A6PBQ3_9PEZI</name>
<reference evidence="2" key="1">
    <citation type="journal article" date="2020" name="Stud. Mycol.">
        <title>101 Dothideomycetes genomes: a test case for predicting lifestyles and emergence of pathogens.</title>
        <authorList>
            <person name="Haridas S."/>
            <person name="Albert R."/>
            <person name="Binder M."/>
            <person name="Bloem J."/>
            <person name="Labutti K."/>
            <person name="Salamov A."/>
            <person name="Andreopoulos B."/>
            <person name="Baker S."/>
            <person name="Barry K."/>
            <person name="Bills G."/>
            <person name="Bluhm B."/>
            <person name="Cannon C."/>
            <person name="Castanera R."/>
            <person name="Culley D."/>
            <person name="Daum C."/>
            <person name="Ezra D."/>
            <person name="Gonzalez J."/>
            <person name="Henrissat B."/>
            <person name="Kuo A."/>
            <person name="Liang C."/>
            <person name="Lipzen A."/>
            <person name="Lutzoni F."/>
            <person name="Magnuson J."/>
            <person name="Mondo S."/>
            <person name="Nolan M."/>
            <person name="Ohm R."/>
            <person name="Pangilinan J."/>
            <person name="Park H.-J."/>
            <person name="Ramirez L."/>
            <person name="Alfaro M."/>
            <person name="Sun H."/>
            <person name="Tritt A."/>
            <person name="Yoshinaga Y."/>
            <person name="Zwiers L.-H."/>
            <person name="Turgeon B."/>
            <person name="Goodwin S."/>
            <person name="Spatafora J."/>
            <person name="Crous P."/>
            <person name="Grigoriev I."/>
        </authorList>
    </citation>
    <scope>NUCLEOTIDE SEQUENCE</scope>
    <source>
        <strain evidence="2">ATCC 16933</strain>
    </source>
</reference>